<dbReference type="KEGG" id="cmv:CMUST_06015"/>
<feature type="compositionally biased region" description="Pro residues" evidence="1">
    <location>
        <begin position="230"/>
        <end position="240"/>
    </location>
</feature>
<proteinExistence type="predicted"/>
<dbReference type="AlphaFoldDB" id="A0A0G3GWJ8"/>
<organism evidence="3 4">
    <name type="scientific">Corynebacterium mustelae</name>
    <dbReference type="NCBI Taxonomy" id="571915"/>
    <lineage>
        <taxon>Bacteria</taxon>
        <taxon>Bacillati</taxon>
        <taxon>Actinomycetota</taxon>
        <taxon>Actinomycetes</taxon>
        <taxon>Mycobacteriales</taxon>
        <taxon>Corynebacteriaceae</taxon>
        <taxon>Corynebacterium</taxon>
    </lineage>
</organism>
<dbReference type="RefSeq" id="WP_047261730.1">
    <property type="nucleotide sequence ID" value="NZ_CP011542.1"/>
</dbReference>
<dbReference type="PATRIC" id="fig|571915.4.peg.1280"/>
<name>A0A0G3GWJ8_9CORY</name>
<evidence type="ECO:0000256" key="1">
    <source>
        <dbReference type="SAM" id="MobiDB-lite"/>
    </source>
</evidence>
<evidence type="ECO:0000313" key="4">
    <source>
        <dbReference type="Proteomes" id="UP000035199"/>
    </source>
</evidence>
<sequence>MANVTRILGAVACTAALGIGLGANPALAYDDYRAINATLNQDGKCVFTWSAADEARDRALVAEIVRDANEDLQDFQRENNYPAAEFDKWRAAPLADAAADAAFTAGIKAQRPNFTDEQIKEILTVANFAKKLSGLSNLEELRTIPSIAGGATLLDAVKDQTPASVKGAYDAAAAPLAQQRQLVESKDDDDNNDYIGYAHELFDFQVDIHEDARDPLIPAVNQCAGLKPGQQPPGQQPPSQQPSTTSSPSSQKPTTSQSPSSQKPTTSTSSSKTSTPKIPGSNDDSSSSSEKGGLLEMLSKLFKALSGIFNAIPGLKDLFD</sequence>
<evidence type="ECO:0000313" key="3">
    <source>
        <dbReference type="EMBL" id="AKK05539.1"/>
    </source>
</evidence>
<dbReference type="Proteomes" id="UP000035199">
    <property type="component" value="Chromosome"/>
</dbReference>
<feature type="compositionally biased region" description="Low complexity" evidence="1">
    <location>
        <begin position="241"/>
        <end position="289"/>
    </location>
</feature>
<reference evidence="4" key="2">
    <citation type="submission" date="2015-05" db="EMBL/GenBank/DDBJ databases">
        <title>Complete genome sequence of Corynebacterium mustelae DSM 45274, isolated from various tissues of a male ferret with lethal sepsis.</title>
        <authorList>
            <person name="Ruckert C."/>
            <person name="Albersmeier A."/>
            <person name="Winkler A."/>
            <person name="Tauch A."/>
        </authorList>
    </citation>
    <scope>NUCLEOTIDE SEQUENCE [LARGE SCALE GENOMIC DNA]</scope>
    <source>
        <strain evidence="4">DSM 45274</strain>
    </source>
</reference>
<feature type="region of interest" description="Disordered" evidence="1">
    <location>
        <begin position="222"/>
        <end position="291"/>
    </location>
</feature>
<dbReference type="EMBL" id="CP011542">
    <property type="protein sequence ID" value="AKK05539.1"/>
    <property type="molecule type" value="Genomic_DNA"/>
</dbReference>
<reference evidence="3 4" key="1">
    <citation type="journal article" date="2015" name="Genome Announc.">
        <title>Complete Genome Sequence of the Type Strain Corynebacterium mustelae DSM 45274, Isolated from Various Tissues of a Male Ferret with Lethal Sepsis.</title>
        <authorList>
            <person name="Ruckert C."/>
            <person name="Eimer J."/>
            <person name="Winkler A."/>
            <person name="Tauch A."/>
        </authorList>
    </citation>
    <scope>NUCLEOTIDE SEQUENCE [LARGE SCALE GENOMIC DNA]</scope>
    <source>
        <strain evidence="3 4">DSM 45274</strain>
    </source>
</reference>
<protein>
    <submittedName>
        <fullName evidence="3">Uncharacterized protein</fullName>
    </submittedName>
</protein>
<gene>
    <name evidence="3" type="ORF">CMUST_06015</name>
</gene>
<evidence type="ECO:0000256" key="2">
    <source>
        <dbReference type="SAM" id="SignalP"/>
    </source>
</evidence>
<feature type="signal peptide" evidence="2">
    <location>
        <begin position="1"/>
        <end position="28"/>
    </location>
</feature>
<feature type="chain" id="PRO_5002554462" evidence="2">
    <location>
        <begin position="29"/>
        <end position="320"/>
    </location>
</feature>
<keyword evidence="4" id="KW-1185">Reference proteome</keyword>
<accession>A0A0G3GWJ8</accession>
<keyword evidence="2" id="KW-0732">Signal</keyword>